<comment type="similarity">
    <text evidence="1">Belongs to the sorting nexin family.</text>
</comment>
<dbReference type="SUPFAM" id="SSF64268">
    <property type="entry name" value="PX domain"/>
    <property type="match status" value="1"/>
</dbReference>
<dbReference type="AlphaFoldDB" id="A0A8T3DV02"/>
<proteinExistence type="inferred from homology"/>
<protein>
    <recommendedName>
        <fullName evidence="7">PXA domain-containing protein</fullName>
    </recommendedName>
</protein>
<dbReference type="PANTHER" id="PTHR22775:SF48">
    <property type="entry name" value="SORTING NEXIN-25"/>
    <property type="match status" value="1"/>
</dbReference>
<reference evidence="5" key="1">
    <citation type="submission" date="2021-01" db="EMBL/GenBank/DDBJ databases">
        <authorList>
            <person name="Zahm M."/>
            <person name="Roques C."/>
            <person name="Cabau C."/>
            <person name="Klopp C."/>
            <person name="Donnadieu C."/>
            <person name="Jouanno E."/>
            <person name="Lampietro C."/>
            <person name="Louis A."/>
            <person name="Herpin A."/>
            <person name="Echchiki A."/>
            <person name="Berthelot C."/>
            <person name="Parey E."/>
            <person name="Roest-Crollius H."/>
            <person name="Braasch I."/>
            <person name="Postlethwait J."/>
            <person name="Bobe J."/>
            <person name="Montfort J."/>
            <person name="Bouchez O."/>
            <person name="Begum T."/>
            <person name="Mejri S."/>
            <person name="Adams A."/>
            <person name="Chen W.-J."/>
            <person name="Guiguen Y."/>
        </authorList>
    </citation>
    <scope>NUCLEOTIDE SEQUENCE</scope>
    <source>
        <tissue evidence="5">Blood</tissue>
    </source>
</reference>
<feature type="region of interest" description="Disordered" evidence="2">
    <location>
        <begin position="509"/>
        <end position="651"/>
    </location>
</feature>
<accession>A0A8T3DV02</accession>
<dbReference type="GO" id="GO:0035091">
    <property type="term" value="F:phosphatidylinositol binding"/>
    <property type="evidence" value="ECO:0007669"/>
    <property type="project" value="InterPro"/>
</dbReference>
<dbReference type="Gene3D" id="3.30.1520.10">
    <property type="entry name" value="Phox-like domain"/>
    <property type="match status" value="1"/>
</dbReference>
<dbReference type="Proteomes" id="UP000829720">
    <property type="component" value="Unassembled WGS sequence"/>
</dbReference>
<evidence type="ECO:0008006" key="7">
    <source>
        <dbReference type="Google" id="ProtNLM"/>
    </source>
</evidence>
<feature type="domain" description="PXA" evidence="3">
    <location>
        <begin position="91"/>
        <end position="239"/>
    </location>
</feature>
<dbReference type="InterPro" id="IPR036871">
    <property type="entry name" value="PX_dom_sf"/>
</dbReference>
<gene>
    <name evidence="5" type="ORF">AGOR_G00068810</name>
</gene>
<dbReference type="PANTHER" id="PTHR22775">
    <property type="entry name" value="SORTING NEXIN"/>
    <property type="match status" value="1"/>
</dbReference>
<comment type="caution">
    <text evidence="5">The sequence shown here is derived from an EMBL/GenBank/DDBJ whole genome shotgun (WGS) entry which is preliminary data.</text>
</comment>
<evidence type="ECO:0000256" key="1">
    <source>
        <dbReference type="ARBA" id="ARBA00010883"/>
    </source>
</evidence>
<evidence type="ECO:0000259" key="3">
    <source>
        <dbReference type="Pfam" id="PF02194"/>
    </source>
</evidence>
<dbReference type="OrthoDB" id="120967at2759"/>
<dbReference type="InterPro" id="IPR003114">
    <property type="entry name" value="Phox_assoc"/>
</dbReference>
<evidence type="ECO:0000313" key="6">
    <source>
        <dbReference type="Proteomes" id="UP000829720"/>
    </source>
</evidence>
<dbReference type="Pfam" id="PF08628">
    <property type="entry name" value="Nexin_C"/>
    <property type="match status" value="1"/>
</dbReference>
<feature type="compositionally biased region" description="Basic and acidic residues" evidence="2">
    <location>
        <begin position="636"/>
        <end position="648"/>
    </location>
</feature>
<name>A0A8T3DV02_9TELE</name>
<keyword evidence="6" id="KW-1185">Reference proteome</keyword>
<sequence>MYLWLCSVAVVFGLISGFPDLGFTIQTVFCALLFFLSRSRVSTDILHEISTQTDQLPEDTQRKDAEDDLHTADEVDTVNTDQELPQEVLCPNVKKSLQKVFECMYSQFVLSWYSAPEPREGQPLHKALERELDLLADRIILTARDVEVSSVGVDCVRVLTHHLHTAKQPGRTQPLHSRADDMKFLRVFSQALVHNLFPTSLATQDLTRCALIEIVALKGLEPLVNWLSDPDNLNQLVVSQLDGMTLSVPMDDLQEPKREDTLTSLGSGDIDIIEDFTKDSQTSDVKPKKKGKKIKEKFSNFFRKKNKNKEEKNVPEFRALLIDALQTEEEEEAFFSQNQHETNSDDSDVDPPTVQEDMIEFKLSYEVWRISTWAVSVRQVLEDSDESELSFTIHLEEVNSPEKLQWDVQKTQTDIREFHSNLQGCGNLPSLSELLESTERTIDAEFKQEARDSLETFLQELLRDRQQGQSLEVFQFLCPLERLLTGMEPNGGVWSFLSGLAYILTPAPEEDEEVGGAESEGPAKPEDEQADLGSSCRALLRPPPSPGGPPAGSTDDTQEDVPGFQAASLPVSDPSDDRASVRAASSSQDHRGLQCDSIDGPPFSFGIKTNNPLNKISAGIQNKRLKSQTSGGRAQRRTESEPNKKQVNQEEQEATKAIINLLKEISGNSLLVNIVDTILKPMMPLVKRKVNSFLKKMNPTEGQMASYIDRLREKLWPGGVPAVSGPDRTSEQKSETKERALQLINTKCSNFFLLKKSDGETVFKIFQDTQENKKLVYMLLSLLLRRLMPREVSLNV</sequence>
<dbReference type="GO" id="GO:0005768">
    <property type="term" value="C:endosome"/>
    <property type="evidence" value="ECO:0007669"/>
    <property type="project" value="TreeGrafter"/>
</dbReference>
<dbReference type="Pfam" id="PF02194">
    <property type="entry name" value="PXA"/>
    <property type="match status" value="1"/>
</dbReference>
<evidence type="ECO:0000256" key="2">
    <source>
        <dbReference type="SAM" id="MobiDB-lite"/>
    </source>
</evidence>
<evidence type="ECO:0000313" key="5">
    <source>
        <dbReference type="EMBL" id="KAI1898095.1"/>
    </source>
</evidence>
<feature type="region of interest" description="Disordered" evidence="2">
    <location>
        <begin position="331"/>
        <end position="351"/>
    </location>
</feature>
<organism evidence="5 6">
    <name type="scientific">Albula goreensis</name>
    <dbReference type="NCBI Taxonomy" id="1534307"/>
    <lineage>
        <taxon>Eukaryota</taxon>
        <taxon>Metazoa</taxon>
        <taxon>Chordata</taxon>
        <taxon>Craniata</taxon>
        <taxon>Vertebrata</taxon>
        <taxon>Euteleostomi</taxon>
        <taxon>Actinopterygii</taxon>
        <taxon>Neopterygii</taxon>
        <taxon>Teleostei</taxon>
        <taxon>Albuliformes</taxon>
        <taxon>Albulidae</taxon>
        <taxon>Albula</taxon>
    </lineage>
</organism>
<dbReference type="InterPro" id="IPR013937">
    <property type="entry name" value="Sorting_nexin_C"/>
</dbReference>
<feature type="domain" description="Sorting nexin C-terminal" evidence="4">
    <location>
        <begin position="672"/>
        <end position="746"/>
    </location>
</feature>
<evidence type="ECO:0000259" key="4">
    <source>
        <dbReference type="Pfam" id="PF08628"/>
    </source>
</evidence>
<dbReference type="EMBL" id="JAERUA010000006">
    <property type="protein sequence ID" value="KAI1898095.1"/>
    <property type="molecule type" value="Genomic_DNA"/>
</dbReference>